<dbReference type="Gene3D" id="3.40.50.1820">
    <property type="entry name" value="alpha/beta hydrolase"/>
    <property type="match status" value="1"/>
</dbReference>
<feature type="domain" description="Serine aminopeptidase S33" evidence="1">
    <location>
        <begin position="26"/>
        <end position="290"/>
    </location>
</feature>
<dbReference type="GO" id="GO:0016787">
    <property type="term" value="F:hydrolase activity"/>
    <property type="evidence" value="ECO:0007669"/>
    <property type="project" value="UniProtKB-KW"/>
</dbReference>
<dbReference type="InterPro" id="IPR022742">
    <property type="entry name" value="Hydrolase_4"/>
</dbReference>
<reference evidence="2 3" key="1">
    <citation type="submission" date="2023-11" db="EMBL/GenBank/DDBJ databases">
        <title>Bacillus jintuensis, isolated from a mudflat on the Beibu Gulf coast.</title>
        <authorList>
            <person name="Li M."/>
        </authorList>
    </citation>
    <scope>NUCLEOTIDE SEQUENCE [LARGE SCALE GENOMIC DNA]</scope>
    <source>
        <strain evidence="2 3">31A1R</strain>
    </source>
</reference>
<keyword evidence="2" id="KW-0378">Hydrolase</keyword>
<keyword evidence="3" id="KW-1185">Reference proteome</keyword>
<dbReference type="RefSeq" id="WP_322447302.1">
    <property type="nucleotide sequence ID" value="NZ_JAXOFX010000010.1"/>
</dbReference>
<sequence>MEKVDVYYQSRDGVNIHSQLWKSEAKPRAIVQIAHGMAEHIERYDHFARFLVENDCFVYGNDHRGHGKTAAAKEQLGYFSDERGFDIVVEDMLQLTNMIEKKHPQTPIILFGHSMGSFLARRLIQMEGTKYSGVILSGTGGDPGWLGKVGIWLAAREVKKKGKKAESPLLEKAIFGSHNKSFKPNRTEFDWLSRDESEVDKYIEDPLCGNKSKAGFFLDLLTGISAINKMEWINQIPKDLPIYLFSGDQDPVGNFSKGVLQVFKSYVDAGIKDVTYKLYPNGRHEMLNELNKEEVYKDILNWMNEKLSQH</sequence>
<dbReference type="Pfam" id="PF12146">
    <property type="entry name" value="Hydrolase_4"/>
    <property type="match status" value="1"/>
</dbReference>
<dbReference type="SUPFAM" id="SSF53474">
    <property type="entry name" value="alpha/beta-Hydrolases"/>
    <property type="match status" value="1"/>
</dbReference>
<evidence type="ECO:0000259" key="1">
    <source>
        <dbReference type="Pfam" id="PF12146"/>
    </source>
</evidence>
<evidence type="ECO:0000313" key="2">
    <source>
        <dbReference type="EMBL" id="MDZ5473000.1"/>
    </source>
</evidence>
<accession>A0ABU5J0Q4</accession>
<evidence type="ECO:0000313" key="3">
    <source>
        <dbReference type="Proteomes" id="UP001290455"/>
    </source>
</evidence>
<gene>
    <name evidence="2" type="ORF">SM124_14880</name>
</gene>
<protein>
    <submittedName>
        <fullName evidence="2">Alpha/beta hydrolase</fullName>
    </submittedName>
</protein>
<dbReference type="EMBL" id="JAXOFX010000010">
    <property type="protein sequence ID" value="MDZ5473000.1"/>
    <property type="molecule type" value="Genomic_DNA"/>
</dbReference>
<dbReference type="PANTHER" id="PTHR11614">
    <property type="entry name" value="PHOSPHOLIPASE-RELATED"/>
    <property type="match status" value="1"/>
</dbReference>
<comment type="caution">
    <text evidence="2">The sequence shown here is derived from an EMBL/GenBank/DDBJ whole genome shotgun (WGS) entry which is preliminary data.</text>
</comment>
<proteinExistence type="predicted"/>
<name>A0ABU5J0Q4_9BACI</name>
<dbReference type="Proteomes" id="UP001290455">
    <property type="component" value="Unassembled WGS sequence"/>
</dbReference>
<organism evidence="2 3">
    <name type="scientific">Robertmurraya mangrovi</name>
    <dbReference type="NCBI Taxonomy" id="3098077"/>
    <lineage>
        <taxon>Bacteria</taxon>
        <taxon>Bacillati</taxon>
        <taxon>Bacillota</taxon>
        <taxon>Bacilli</taxon>
        <taxon>Bacillales</taxon>
        <taxon>Bacillaceae</taxon>
        <taxon>Robertmurraya</taxon>
    </lineage>
</organism>
<dbReference type="InterPro" id="IPR029058">
    <property type="entry name" value="AB_hydrolase_fold"/>
</dbReference>
<dbReference type="InterPro" id="IPR051044">
    <property type="entry name" value="MAG_DAG_Lipase"/>
</dbReference>